<gene>
    <name evidence="2" type="ORF">ACFSAH_10445</name>
</gene>
<comment type="caution">
    <text evidence="2">The sequence shown here is derived from an EMBL/GenBank/DDBJ whole genome shotgun (WGS) entry which is preliminary data.</text>
</comment>
<dbReference type="InterPro" id="IPR011659">
    <property type="entry name" value="WD40"/>
</dbReference>
<reference evidence="3" key="1">
    <citation type="journal article" date="2019" name="Int. J. Syst. Evol. Microbiol.">
        <title>The Global Catalogue of Microorganisms (GCM) 10K type strain sequencing project: providing services to taxonomists for standard genome sequencing and annotation.</title>
        <authorList>
            <consortium name="The Broad Institute Genomics Platform"/>
            <consortium name="The Broad Institute Genome Sequencing Center for Infectious Disease"/>
            <person name="Wu L."/>
            <person name="Ma J."/>
        </authorList>
    </citation>
    <scope>NUCLEOTIDE SEQUENCE [LARGE SCALE GENOMIC DNA]</scope>
    <source>
        <strain evidence="3">CCUG 53762</strain>
    </source>
</reference>
<organism evidence="2 3">
    <name type="scientific">Pseudopedobacter beijingensis</name>
    <dbReference type="NCBI Taxonomy" id="1207056"/>
    <lineage>
        <taxon>Bacteria</taxon>
        <taxon>Pseudomonadati</taxon>
        <taxon>Bacteroidota</taxon>
        <taxon>Sphingobacteriia</taxon>
        <taxon>Sphingobacteriales</taxon>
        <taxon>Sphingobacteriaceae</taxon>
        <taxon>Pseudopedobacter</taxon>
    </lineage>
</organism>
<accession>A0ABW4ID77</accession>
<dbReference type="Pfam" id="PF07676">
    <property type="entry name" value="PD40"/>
    <property type="match status" value="1"/>
</dbReference>
<sequence>MQLKNNYKSLIIRLKLYSTLTIASHTAYGQFFDGGQNPPSVKFNQINTPHFQIIFPSEEEKKAQIVANTLEHVINQVSYSLNHSPRPISIILQSKTVEANGFVQTAPRRSELYTIPSQEFDFQDWLKSLIIHELRHVVQFDKVIPHLEAPLFEELKLALFGINLPPWFFEGDAVITETLLTQAGRGRQPSFDLNLRANLLSGRNYSYSKNYLGSYKNFTPDYYTLGYFMTSKLRKDFGSEILDQSLNRIAKFPLRPYNFSSSIKKFGGYGTHQLYKKTTMEIDSFWQDQLSKTEHRNYTPINNISSKKPSNYLLPIQTENGDILCLKTALSTPTQIITINNHKEKKIVSIGPQLESHFHYANQMLTWDEFRYDKRYSKQNFSEVCIYDFYTKTKKTLTKNTRSFSPSLSPDGKKIVFVAVDKNGSFNLKEIDSRTGNTISVLPNEEGYTLQTPRYREDGEKIVVTAVNNMGKTFLVYDVHTKKHQKIFKEERQLLARPVFWNNGILYKAHYDGIENIFYFDFNTQQRKKITYASFGGYNANLTTNKDEILFNDYQADGFNISTSKITPSEATFETKTTKDTHPYLNSLKTQENSHDVLSHIPEVNYPVKKYRDLTHLFYFHSLRPVFEDDNQSRIGFNMVSDNKLNTLSTTIGYAYNTSLNSNEFDAQLNYKKYYPIFSFGVSNKENISYAKGGNQTNPIWIPFYWRENKTSLQIEIPFQKNWNNKFIKTSYVVNTSYSTRSNPSIALQNFKQNFVFPMQYQWYGSFSTLRSQRDLAPRYAASFAVNYQHYPFDKKVNGEFFYLKTAGFLPGLLENHSLQVRYNYQHSSGSFAYNANIPRARGYTHLLPIGKLNNTLLLDYKLPLAYPDWEIGPLAYVKRLRGGAFTDFENLEQAGNFKSFGLTFGMDMNLLRYYLPNFALDSKFIIPAQGNNSQKPIVEIGLTFNY</sequence>
<proteinExistence type="inferred from homology"/>
<comment type="similarity">
    <text evidence="1">Belongs to the TolB family.</text>
</comment>
<dbReference type="InterPro" id="IPR011042">
    <property type="entry name" value="6-blade_b-propeller_TolB-like"/>
</dbReference>
<protein>
    <submittedName>
        <fullName evidence="2">TolB family protein</fullName>
    </submittedName>
</protein>
<dbReference type="SUPFAM" id="SSF69304">
    <property type="entry name" value="Tricorn protease N-terminal domain"/>
    <property type="match status" value="1"/>
</dbReference>
<dbReference type="PANTHER" id="PTHR36842">
    <property type="entry name" value="PROTEIN TOLB HOMOLOG"/>
    <property type="match status" value="1"/>
</dbReference>
<evidence type="ECO:0000313" key="2">
    <source>
        <dbReference type="EMBL" id="MFD1630299.1"/>
    </source>
</evidence>
<dbReference type="Proteomes" id="UP001597118">
    <property type="component" value="Unassembled WGS sequence"/>
</dbReference>
<keyword evidence="3" id="KW-1185">Reference proteome</keyword>
<evidence type="ECO:0000313" key="3">
    <source>
        <dbReference type="Proteomes" id="UP001597118"/>
    </source>
</evidence>
<dbReference type="PANTHER" id="PTHR36842:SF1">
    <property type="entry name" value="PROTEIN TOLB"/>
    <property type="match status" value="1"/>
</dbReference>
<name>A0ABW4ID77_9SPHI</name>
<evidence type="ECO:0000256" key="1">
    <source>
        <dbReference type="ARBA" id="ARBA00009820"/>
    </source>
</evidence>
<dbReference type="EMBL" id="JBHUDG010000015">
    <property type="protein sequence ID" value="MFD1630299.1"/>
    <property type="molecule type" value="Genomic_DNA"/>
</dbReference>
<dbReference type="RefSeq" id="WP_379662674.1">
    <property type="nucleotide sequence ID" value="NZ_JBHUDG010000015.1"/>
</dbReference>
<dbReference type="Gene3D" id="2.120.10.30">
    <property type="entry name" value="TolB, C-terminal domain"/>
    <property type="match status" value="1"/>
</dbReference>